<accession>A0A600JJ20</accession>
<comment type="caution">
    <text evidence="2">The sequence shown here is derived from an EMBL/GenBank/DDBJ whole genome shotgun (WGS) entry which is preliminary data.</text>
</comment>
<reference evidence="2" key="1">
    <citation type="submission" date="2018-08" db="EMBL/GenBank/DDBJ databases">
        <authorList>
            <consortium name="GenomeTrakr network: Whole genome sequencing for foodborne pathogen traceback"/>
        </authorList>
    </citation>
    <scope>NUCLEOTIDE SEQUENCE</scope>
    <source>
        <strain evidence="2">FSIS11813219</strain>
    </source>
</reference>
<proteinExistence type="predicted"/>
<sequence length="68" mass="7358">MSGSKLLPVVRKPCFLLHPPNLLFLFKISIFPFSSKGLPPRRRPLRGLGTPLTAPAGPLKKATRPVAG</sequence>
<protein>
    <submittedName>
        <fullName evidence="2">Uncharacterized protein</fullName>
    </submittedName>
</protein>
<name>A0A600JJ20_SALET</name>
<dbReference type="AlphaFoldDB" id="A0A600JJ20"/>
<evidence type="ECO:0000256" key="1">
    <source>
        <dbReference type="SAM" id="MobiDB-lite"/>
    </source>
</evidence>
<gene>
    <name evidence="2" type="ORF">D0233_24425</name>
</gene>
<dbReference type="EMBL" id="AAKMJD010000086">
    <property type="protein sequence ID" value="ECT3108577.1"/>
    <property type="molecule type" value="Genomic_DNA"/>
</dbReference>
<evidence type="ECO:0000313" key="2">
    <source>
        <dbReference type="EMBL" id="ECT3108577.1"/>
    </source>
</evidence>
<organism evidence="2">
    <name type="scientific">Salmonella enterica subsp. enterica serovar Bareilly</name>
    <dbReference type="NCBI Taxonomy" id="58096"/>
    <lineage>
        <taxon>Bacteria</taxon>
        <taxon>Pseudomonadati</taxon>
        <taxon>Pseudomonadota</taxon>
        <taxon>Gammaproteobacteria</taxon>
        <taxon>Enterobacterales</taxon>
        <taxon>Enterobacteriaceae</taxon>
        <taxon>Salmonella</taxon>
    </lineage>
</organism>
<feature type="region of interest" description="Disordered" evidence="1">
    <location>
        <begin position="42"/>
        <end position="68"/>
    </location>
</feature>